<reference evidence="16 17" key="1">
    <citation type="submission" date="2021-06" db="EMBL/GenBank/DDBJ databases">
        <title>Bacillus sp. RD4P76, an endophyte from a halophyte.</title>
        <authorList>
            <person name="Sun J.-Q."/>
        </authorList>
    </citation>
    <scope>NUCLEOTIDE SEQUENCE [LARGE SCALE GENOMIC DNA]</scope>
    <source>
        <strain evidence="16 17">CGMCC 1.15917</strain>
    </source>
</reference>
<evidence type="ECO:0000256" key="1">
    <source>
        <dbReference type="ARBA" id="ARBA00004651"/>
    </source>
</evidence>
<evidence type="ECO:0000259" key="14">
    <source>
        <dbReference type="PROSITE" id="PS50109"/>
    </source>
</evidence>
<keyword evidence="4" id="KW-0808">Transferase</keyword>
<evidence type="ECO:0000256" key="3">
    <source>
        <dbReference type="ARBA" id="ARBA00022553"/>
    </source>
</evidence>
<organism evidence="16 17">
    <name type="scientific">Evansella tamaricis</name>
    <dbReference type="NCBI Taxonomy" id="2069301"/>
    <lineage>
        <taxon>Bacteria</taxon>
        <taxon>Bacillati</taxon>
        <taxon>Bacillota</taxon>
        <taxon>Bacilli</taxon>
        <taxon>Bacillales</taxon>
        <taxon>Bacillaceae</taxon>
        <taxon>Evansella</taxon>
    </lineage>
</organism>
<evidence type="ECO:0000256" key="5">
    <source>
        <dbReference type="ARBA" id="ARBA00022692"/>
    </source>
</evidence>
<keyword evidence="3" id="KW-0597">Phosphoprotein</keyword>
<evidence type="ECO:0000259" key="15">
    <source>
        <dbReference type="PROSITE" id="PS50885"/>
    </source>
</evidence>
<feature type="domain" description="HAMP" evidence="15">
    <location>
        <begin position="296"/>
        <end position="348"/>
    </location>
</feature>
<keyword evidence="8" id="KW-0067">ATP-binding</keyword>
<keyword evidence="9 13" id="KW-1133">Transmembrane helix</keyword>
<dbReference type="InterPro" id="IPR005467">
    <property type="entry name" value="His_kinase_dom"/>
</dbReference>
<accession>A0ABS6JM88</accession>
<feature type="domain" description="Histidine kinase" evidence="14">
    <location>
        <begin position="462"/>
        <end position="573"/>
    </location>
</feature>
<dbReference type="InterPro" id="IPR010559">
    <property type="entry name" value="Sig_transdc_His_kin_internal"/>
</dbReference>
<dbReference type="InterPro" id="IPR003660">
    <property type="entry name" value="HAMP_dom"/>
</dbReference>
<dbReference type="InterPro" id="IPR003594">
    <property type="entry name" value="HATPase_dom"/>
</dbReference>
<keyword evidence="11 13" id="KW-0472">Membrane</keyword>
<evidence type="ECO:0000256" key="7">
    <source>
        <dbReference type="ARBA" id="ARBA00022777"/>
    </source>
</evidence>
<protein>
    <submittedName>
        <fullName evidence="16">Sensor histidine kinase</fullName>
    </submittedName>
</protein>
<evidence type="ECO:0000256" key="4">
    <source>
        <dbReference type="ARBA" id="ARBA00022679"/>
    </source>
</evidence>
<dbReference type="Proteomes" id="UP000784880">
    <property type="component" value="Unassembled WGS sequence"/>
</dbReference>
<dbReference type="RefSeq" id="WP_217068801.1">
    <property type="nucleotide sequence ID" value="NZ_JAHQCS010000173.1"/>
</dbReference>
<dbReference type="Pfam" id="PF02518">
    <property type="entry name" value="HATPase_c"/>
    <property type="match status" value="1"/>
</dbReference>
<evidence type="ECO:0000256" key="13">
    <source>
        <dbReference type="SAM" id="Phobius"/>
    </source>
</evidence>
<dbReference type="InterPro" id="IPR050640">
    <property type="entry name" value="Bact_2-comp_sensor_kinase"/>
</dbReference>
<keyword evidence="12" id="KW-0175">Coiled coil</keyword>
<evidence type="ECO:0000313" key="16">
    <source>
        <dbReference type="EMBL" id="MBU9714324.1"/>
    </source>
</evidence>
<feature type="transmembrane region" description="Helical" evidence="13">
    <location>
        <begin position="276"/>
        <end position="299"/>
    </location>
</feature>
<keyword evidence="17" id="KW-1185">Reference proteome</keyword>
<keyword evidence="7 16" id="KW-0418">Kinase</keyword>
<evidence type="ECO:0000256" key="8">
    <source>
        <dbReference type="ARBA" id="ARBA00022840"/>
    </source>
</evidence>
<dbReference type="PROSITE" id="PS50885">
    <property type="entry name" value="HAMP"/>
    <property type="match status" value="1"/>
</dbReference>
<keyword evidence="6" id="KW-0547">Nucleotide-binding</keyword>
<evidence type="ECO:0000256" key="9">
    <source>
        <dbReference type="ARBA" id="ARBA00022989"/>
    </source>
</evidence>
<proteinExistence type="predicted"/>
<comment type="caution">
    <text evidence="16">The sequence shown here is derived from an EMBL/GenBank/DDBJ whole genome shotgun (WGS) entry which is preliminary data.</text>
</comment>
<feature type="transmembrane region" description="Helical" evidence="13">
    <location>
        <begin position="12"/>
        <end position="34"/>
    </location>
</feature>
<gene>
    <name evidence="16" type="ORF">KS419_21520</name>
</gene>
<keyword evidence="5 13" id="KW-0812">Transmembrane</keyword>
<dbReference type="EMBL" id="JAHQCS010000173">
    <property type="protein sequence ID" value="MBU9714324.1"/>
    <property type="molecule type" value="Genomic_DNA"/>
</dbReference>
<sequence>MKKWNTLRNQILLVFIIVMVFVLVLANFITFHVVSGVLKTNAERQIQQTTIQASGRMDALSEQIDQMTVQVVNNSNLQELLLKEVEGNPTTFSERQSLVQVVDSYLAYTDGIDSLELYLNDGTRILPLNEGNLYSVMDRSWIEKAEEENGRMVFIGEDPWDPDYYLSVRQVTLVDSWFAPGGFLVARTKGKYFQVDEPNQDGEYMIVVDKESTPIASNFNGEMDTLLKQTSEPQITIDNEEYMLVSHTSEITDWKTMILTPISKVTEDVSLLRTSLIISGIVGGFVFFFLSFPLSTIITKPILKLTETMRAGKLGALKASPSMTSTKEINELNETYNQLVEAMNHLIQVVYEKELIRSKAELKALQAQINPHFLFNTLEALYWSLEENGEEELSEYVLDMADLFRYTISDDGKKEDWVPLKEELEHVERYMRIMQLRFEDRLTWKMNVLSSYKQVQIPRLTIQPLVENAILHGIGNKNGPGMVEINVTLHQNGTQLLIEVKDDGAGMNPETIRSVEETLDNERTSYSKRHGLALVNVNQRLQLFYKGMNCSGITIESEVGKGTSIRFTIPVNGRGDEV</sequence>
<comment type="subcellular location">
    <subcellularLocation>
        <location evidence="1">Cell membrane</location>
        <topology evidence="1">Multi-pass membrane protein</topology>
    </subcellularLocation>
</comment>
<evidence type="ECO:0000313" key="17">
    <source>
        <dbReference type="Proteomes" id="UP000784880"/>
    </source>
</evidence>
<dbReference type="PANTHER" id="PTHR34220">
    <property type="entry name" value="SENSOR HISTIDINE KINASE YPDA"/>
    <property type="match status" value="1"/>
</dbReference>
<dbReference type="SMART" id="SM00387">
    <property type="entry name" value="HATPase_c"/>
    <property type="match status" value="1"/>
</dbReference>
<evidence type="ECO:0000256" key="10">
    <source>
        <dbReference type="ARBA" id="ARBA00023012"/>
    </source>
</evidence>
<feature type="coiled-coil region" evidence="12">
    <location>
        <begin position="329"/>
        <end position="368"/>
    </location>
</feature>
<dbReference type="PROSITE" id="PS50109">
    <property type="entry name" value="HIS_KIN"/>
    <property type="match status" value="1"/>
</dbReference>
<name>A0ABS6JM88_9BACI</name>
<evidence type="ECO:0000256" key="11">
    <source>
        <dbReference type="ARBA" id="ARBA00023136"/>
    </source>
</evidence>
<dbReference type="GO" id="GO:0016301">
    <property type="term" value="F:kinase activity"/>
    <property type="evidence" value="ECO:0007669"/>
    <property type="project" value="UniProtKB-KW"/>
</dbReference>
<evidence type="ECO:0000256" key="6">
    <source>
        <dbReference type="ARBA" id="ARBA00022741"/>
    </source>
</evidence>
<evidence type="ECO:0000256" key="2">
    <source>
        <dbReference type="ARBA" id="ARBA00022475"/>
    </source>
</evidence>
<dbReference type="PANTHER" id="PTHR34220:SF11">
    <property type="entry name" value="SENSOR PROTEIN KINASE HPTS"/>
    <property type="match status" value="1"/>
</dbReference>
<evidence type="ECO:0000256" key="12">
    <source>
        <dbReference type="SAM" id="Coils"/>
    </source>
</evidence>
<keyword evidence="10" id="KW-0902">Two-component regulatory system</keyword>
<dbReference type="Pfam" id="PF06580">
    <property type="entry name" value="His_kinase"/>
    <property type="match status" value="1"/>
</dbReference>
<keyword evidence="2" id="KW-1003">Cell membrane</keyword>